<dbReference type="Gene3D" id="3.20.20.210">
    <property type="match status" value="1"/>
</dbReference>
<evidence type="ECO:0000313" key="3">
    <source>
        <dbReference type="Proteomes" id="UP000235914"/>
    </source>
</evidence>
<proteinExistence type="predicted"/>
<dbReference type="RefSeq" id="WP_102736028.1">
    <property type="nucleotide sequence ID" value="NZ_PJKN01000006.1"/>
</dbReference>
<organism evidence="2 3">
    <name type="scientific">Akkermansia muciniphila</name>
    <dbReference type="NCBI Taxonomy" id="239935"/>
    <lineage>
        <taxon>Bacteria</taxon>
        <taxon>Pseudomonadati</taxon>
        <taxon>Verrucomicrobiota</taxon>
        <taxon>Verrucomicrobiia</taxon>
        <taxon>Verrucomicrobiales</taxon>
        <taxon>Akkermansiaceae</taxon>
        <taxon>Akkermansia</taxon>
    </lineage>
</organism>
<feature type="domain" description="Uroporphyrinogen decarboxylase (URO-D)" evidence="1">
    <location>
        <begin position="115"/>
        <end position="357"/>
    </location>
</feature>
<accession>A0AAP8NL45</accession>
<dbReference type="SUPFAM" id="SSF51726">
    <property type="entry name" value="UROD/MetE-like"/>
    <property type="match status" value="1"/>
</dbReference>
<dbReference type="GO" id="GO:0006779">
    <property type="term" value="P:porphyrin-containing compound biosynthetic process"/>
    <property type="evidence" value="ECO:0007669"/>
    <property type="project" value="InterPro"/>
</dbReference>
<comment type="caution">
    <text evidence="2">The sequence shown here is derived from an EMBL/GenBank/DDBJ whole genome shotgun (WGS) entry which is preliminary data.</text>
</comment>
<evidence type="ECO:0000313" key="2">
    <source>
        <dbReference type="EMBL" id="PNC54009.1"/>
    </source>
</evidence>
<dbReference type="PANTHER" id="PTHR47099:SF1">
    <property type="entry name" value="METHYLCOBAMIDE:COM METHYLTRANSFERASE MTBA"/>
    <property type="match status" value="1"/>
</dbReference>
<dbReference type="InterPro" id="IPR038071">
    <property type="entry name" value="UROD/MetE-like_sf"/>
</dbReference>
<reference evidence="2 3" key="1">
    <citation type="journal article" date="2017" name="BMC Genomics">
        <title>Genome sequencing of 39 Akkermansia muciniphila isolates reveals its population structure, genomic and functional diverisity, and global distribution in mammalian gut microbiotas.</title>
        <authorList>
            <person name="Guo X."/>
            <person name="Li S."/>
            <person name="Zhang J."/>
            <person name="Wu F."/>
            <person name="Li X."/>
            <person name="Wu D."/>
            <person name="Zhang M."/>
            <person name="Ou Z."/>
            <person name="Jie Z."/>
            <person name="Yan Q."/>
            <person name="Li P."/>
            <person name="Yi J."/>
            <person name="Peng Y."/>
        </authorList>
    </citation>
    <scope>NUCLEOTIDE SEQUENCE [LARGE SCALE GENOMIC DNA]</scope>
    <source>
        <strain evidence="2 3">GP43</strain>
    </source>
</reference>
<dbReference type="AlphaFoldDB" id="A0AAP8NL45"/>
<dbReference type="GO" id="GO:0004853">
    <property type="term" value="F:uroporphyrinogen decarboxylase activity"/>
    <property type="evidence" value="ECO:0007669"/>
    <property type="project" value="InterPro"/>
</dbReference>
<dbReference type="Proteomes" id="UP000235914">
    <property type="component" value="Unassembled WGS sequence"/>
</dbReference>
<dbReference type="InterPro" id="IPR000257">
    <property type="entry name" value="Uroporphyrinogen_deCOase"/>
</dbReference>
<name>A0AAP8NL45_9BACT</name>
<dbReference type="InterPro" id="IPR052024">
    <property type="entry name" value="Methanogen_methyltrans"/>
</dbReference>
<dbReference type="Pfam" id="PF01208">
    <property type="entry name" value="URO-D"/>
    <property type="match status" value="1"/>
</dbReference>
<dbReference type="PANTHER" id="PTHR47099">
    <property type="entry name" value="METHYLCOBAMIDE:COM METHYLTRANSFERASE MTBA"/>
    <property type="match status" value="1"/>
</dbReference>
<sequence>MTSKQRLLDSINFRQPDRPPVYCSIVPQLAGPIADRLGMTAEAPIDSPMSSNRISWMDLMLRLGSDCVCVASCAPDNAPTRTLENGLMVNEWGIGMRNHGLYDDFELHPLAHAESVSDIEAYAFPDPDAPGRFRRAQESIDKYGRDYGIIGDLECSIFETSWYLVGLEKLFMGMAMEEPWVDALFDKVADFHTRAGCRLAAMGADVIWCGDDIGSQNGPMISVDMFDRYFFPRISRMFAAFKKVNPQVKIAWHSCGSILPFIPRFIDAGLDILNPIQPLAAGMDPAWLKATYGDRLAFFGGICVQELLPHGTTEQIRQEVRRRVSILGKGGGYILAPAHNIQADTSVDNILAFFEAATGSRP</sequence>
<gene>
    <name evidence="2" type="ORF">CXU09_10440</name>
</gene>
<dbReference type="EMBL" id="PJKN01000006">
    <property type="protein sequence ID" value="PNC54009.1"/>
    <property type="molecule type" value="Genomic_DNA"/>
</dbReference>
<evidence type="ECO:0000259" key="1">
    <source>
        <dbReference type="Pfam" id="PF01208"/>
    </source>
</evidence>
<protein>
    <recommendedName>
        <fullName evidence="1">Uroporphyrinogen decarboxylase (URO-D) domain-containing protein</fullName>
    </recommendedName>
</protein>